<dbReference type="EMBL" id="LAZR01000300">
    <property type="protein sequence ID" value="KKN76085.1"/>
    <property type="molecule type" value="Genomic_DNA"/>
</dbReference>
<gene>
    <name evidence="1" type="ORF">LCGC14_0374750</name>
</gene>
<name>A0A0F9T497_9ZZZZ</name>
<organism evidence="1">
    <name type="scientific">marine sediment metagenome</name>
    <dbReference type="NCBI Taxonomy" id="412755"/>
    <lineage>
        <taxon>unclassified sequences</taxon>
        <taxon>metagenomes</taxon>
        <taxon>ecological metagenomes</taxon>
    </lineage>
</organism>
<comment type="caution">
    <text evidence="1">The sequence shown here is derived from an EMBL/GenBank/DDBJ whole genome shotgun (WGS) entry which is preliminary data.</text>
</comment>
<protein>
    <submittedName>
        <fullName evidence="1">Uncharacterized protein</fullName>
    </submittedName>
</protein>
<evidence type="ECO:0000313" key="1">
    <source>
        <dbReference type="EMBL" id="KKN76085.1"/>
    </source>
</evidence>
<proteinExistence type="predicted"/>
<reference evidence="1" key="1">
    <citation type="journal article" date="2015" name="Nature">
        <title>Complex archaea that bridge the gap between prokaryotes and eukaryotes.</title>
        <authorList>
            <person name="Spang A."/>
            <person name="Saw J.H."/>
            <person name="Jorgensen S.L."/>
            <person name="Zaremba-Niedzwiedzka K."/>
            <person name="Martijn J."/>
            <person name="Lind A.E."/>
            <person name="van Eijk R."/>
            <person name="Schleper C."/>
            <person name="Guy L."/>
            <person name="Ettema T.J."/>
        </authorList>
    </citation>
    <scope>NUCLEOTIDE SEQUENCE</scope>
</reference>
<sequence>MEKIKIPEDMIDEVEALIDIDKERIEQIESSVIFDGNQYTLKIPKKIADKISIDSKKDKFIFQIKTYPIEEEKKPDLTIKFKRK</sequence>
<dbReference type="AlphaFoldDB" id="A0A0F9T497"/>
<accession>A0A0F9T497</accession>